<evidence type="ECO:0000259" key="1">
    <source>
        <dbReference type="Pfam" id="PF05050"/>
    </source>
</evidence>
<sequence length="440" mass="48608">MMNAGLSSLGANFSAMQKGRIYSFALPAGECVPVCWSDALLRDAQDSIVIRHPSRMEALSRLDNYPNIKRLLDSNSGLADLAALKRRVLGRLSEGFHIFGAFKVGLRLALHAQSLGVEVKGFLDNDRSKEGGSLEGLSIAHPSSLSLENAVVVVASGRHGNAISRQLSQVPGIRLVNMHEFLYALDGAGPGLGCERFSSFVEAPLRDPWRFISAFLCLDDEPSRKVFDALIGMRIRLSIACAEEAKSPWDEEYFDKAYVQPEQAARFVDAGAAAGDTLHRLEKHIGPVEQAWLFEPELPAYYEALKSVSDRPNVWLFNMGLDEKPSRAIYQPELSYDIAGELSSEVPASITSFIQGVPLDDVVPGRVGLFKLDIEGMEAAALRGAGMIIKRDKPTLAVCAYHRSDDYWRLMDQVQSIRGDYKVGMRLYADILEDITLYFY</sequence>
<dbReference type="GO" id="GO:0008168">
    <property type="term" value="F:methyltransferase activity"/>
    <property type="evidence" value="ECO:0007669"/>
    <property type="project" value="UniProtKB-KW"/>
</dbReference>
<evidence type="ECO:0000313" key="2">
    <source>
        <dbReference type="EMBL" id="WEK32479.1"/>
    </source>
</evidence>
<reference evidence="2" key="1">
    <citation type="submission" date="2023-03" db="EMBL/GenBank/DDBJ databases">
        <title>Andean soil-derived lignocellulolytic bacterial consortium as a source of novel taxa and putative plastic-active enzymes.</title>
        <authorList>
            <person name="Diaz-Garcia L."/>
            <person name="Chuvochina M."/>
            <person name="Feuerriegel G."/>
            <person name="Bunk B."/>
            <person name="Sproer C."/>
            <person name="Streit W.R."/>
            <person name="Rodriguez L.M."/>
            <person name="Overmann J."/>
            <person name="Jimenez D.J."/>
        </authorList>
    </citation>
    <scope>NUCLEOTIDE SEQUENCE</scope>
    <source>
        <strain evidence="2">MAG 876</strain>
    </source>
</reference>
<dbReference type="SUPFAM" id="SSF53335">
    <property type="entry name" value="S-adenosyl-L-methionine-dependent methyltransferases"/>
    <property type="match status" value="1"/>
</dbReference>
<dbReference type="Pfam" id="PF05050">
    <property type="entry name" value="Methyltransf_21"/>
    <property type="match status" value="1"/>
</dbReference>
<accession>A0AAJ6BE83</accession>
<dbReference type="AlphaFoldDB" id="A0AAJ6BE83"/>
<feature type="domain" description="Methyltransferase FkbM" evidence="1">
    <location>
        <begin position="349"/>
        <end position="405"/>
    </location>
</feature>
<keyword evidence="2" id="KW-0808">Transferase</keyword>
<dbReference type="GO" id="GO:0032259">
    <property type="term" value="P:methylation"/>
    <property type="evidence" value="ECO:0007669"/>
    <property type="project" value="UniProtKB-KW"/>
</dbReference>
<evidence type="ECO:0000313" key="3">
    <source>
        <dbReference type="Proteomes" id="UP001216329"/>
    </source>
</evidence>
<protein>
    <submittedName>
        <fullName evidence="2">FkbM family methyltransferase</fullName>
    </submittedName>
</protein>
<keyword evidence="2" id="KW-0489">Methyltransferase</keyword>
<gene>
    <name evidence="2" type="ORF">P0Y58_09905</name>
</gene>
<dbReference type="EMBL" id="CP119325">
    <property type="protein sequence ID" value="WEK32479.1"/>
    <property type="molecule type" value="Genomic_DNA"/>
</dbReference>
<dbReference type="Proteomes" id="UP001216329">
    <property type="component" value="Chromosome"/>
</dbReference>
<dbReference type="InterPro" id="IPR029063">
    <property type="entry name" value="SAM-dependent_MTases_sf"/>
</dbReference>
<name>A0AAJ6BE83_9PSED</name>
<organism evidence="2 3">
    <name type="scientific">Candidatus Pseudomonas phytovorans</name>
    <dbReference type="NCBI Taxonomy" id="3121377"/>
    <lineage>
        <taxon>Bacteria</taxon>
        <taxon>Pseudomonadati</taxon>
        <taxon>Pseudomonadota</taxon>
        <taxon>Gammaproteobacteria</taxon>
        <taxon>Pseudomonadales</taxon>
        <taxon>Pseudomonadaceae</taxon>
        <taxon>Pseudomonas</taxon>
    </lineage>
</organism>
<proteinExistence type="predicted"/>
<dbReference type="InterPro" id="IPR006342">
    <property type="entry name" value="FkbM_mtfrase"/>
</dbReference>
<dbReference type="NCBIfam" id="TIGR01444">
    <property type="entry name" value="fkbM_fam"/>
    <property type="match status" value="1"/>
</dbReference>
<dbReference type="Gene3D" id="3.40.50.150">
    <property type="entry name" value="Vaccinia Virus protein VP39"/>
    <property type="match status" value="1"/>
</dbReference>